<dbReference type="Proteomes" id="UP000807115">
    <property type="component" value="Chromosome 3"/>
</dbReference>
<reference evidence="3" key="1">
    <citation type="journal article" date="2019" name="BMC Genomics">
        <title>A new reference genome for Sorghum bicolor reveals high levels of sequence similarity between sweet and grain genotypes: implications for the genetics of sugar metabolism.</title>
        <authorList>
            <person name="Cooper E.A."/>
            <person name="Brenton Z.W."/>
            <person name="Flinn B.S."/>
            <person name="Jenkins J."/>
            <person name="Shu S."/>
            <person name="Flowers D."/>
            <person name="Luo F."/>
            <person name="Wang Y."/>
            <person name="Xia P."/>
            <person name="Barry K."/>
            <person name="Daum C."/>
            <person name="Lipzen A."/>
            <person name="Yoshinaga Y."/>
            <person name="Schmutz J."/>
            <person name="Saski C."/>
            <person name="Vermerris W."/>
            <person name="Kresovich S."/>
        </authorList>
    </citation>
    <scope>NUCLEOTIDE SEQUENCE</scope>
</reference>
<evidence type="ECO:0000256" key="1">
    <source>
        <dbReference type="SAM" id="MobiDB-lite"/>
    </source>
</evidence>
<protein>
    <recommendedName>
        <fullName evidence="2">DUF1618 domain-containing protein</fullName>
    </recommendedName>
</protein>
<reference evidence="3" key="2">
    <citation type="submission" date="2020-10" db="EMBL/GenBank/DDBJ databases">
        <authorList>
            <person name="Cooper E.A."/>
            <person name="Brenton Z.W."/>
            <person name="Flinn B.S."/>
            <person name="Jenkins J."/>
            <person name="Shu S."/>
            <person name="Flowers D."/>
            <person name="Luo F."/>
            <person name="Wang Y."/>
            <person name="Xia P."/>
            <person name="Barry K."/>
            <person name="Daum C."/>
            <person name="Lipzen A."/>
            <person name="Yoshinaga Y."/>
            <person name="Schmutz J."/>
            <person name="Saski C."/>
            <person name="Vermerris W."/>
            <person name="Kresovich S."/>
        </authorList>
    </citation>
    <scope>NUCLEOTIDE SEQUENCE</scope>
</reference>
<dbReference type="Pfam" id="PF07762">
    <property type="entry name" value="DUF1618"/>
    <property type="match status" value="1"/>
</dbReference>
<feature type="domain" description="DUF1618" evidence="2">
    <location>
        <begin position="286"/>
        <end position="409"/>
    </location>
</feature>
<dbReference type="PANTHER" id="PTHR33086:SF73">
    <property type="entry name" value="OS01G0245901 PROTEIN"/>
    <property type="match status" value="1"/>
</dbReference>
<name>A0A921ULL0_SORBI</name>
<dbReference type="EMBL" id="CM027682">
    <property type="protein sequence ID" value="KAG0535705.1"/>
    <property type="molecule type" value="Genomic_DNA"/>
</dbReference>
<dbReference type="PANTHER" id="PTHR33086">
    <property type="entry name" value="OS05G0468200 PROTEIN-RELATED"/>
    <property type="match status" value="1"/>
</dbReference>
<dbReference type="AlphaFoldDB" id="A0A921ULL0"/>
<gene>
    <name evidence="3" type="ORF">BDA96_03G002500</name>
</gene>
<feature type="region of interest" description="Disordered" evidence="1">
    <location>
        <begin position="72"/>
        <end position="99"/>
    </location>
</feature>
<organism evidence="3 4">
    <name type="scientific">Sorghum bicolor</name>
    <name type="common">Sorghum</name>
    <name type="synonym">Sorghum vulgare</name>
    <dbReference type="NCBI Taxonomy" id="4558"/>
    <lineage>
        <taxon>Eukaryota</taxon>
        <taxon>Viridiplantae</taxon>
        <taxon>Streptophyta</taxon>
        <taxon>Embryophyta</taxon>
        <taxon>Tracheophyta</taxon>
        <taxon>Spermatophyta</taxon>
        <taxon>Magnoliopsida</taxon>
        <taxon>Liliopsida</taxon>
        <taxon>Poales</taxon>
        <taxon>Poaceae</taxon>
        <taxon>PACMAD clade</taxon>
        <taxon>Panicoideae</taxon>
        <taxon>Andropogonodae</taxon>
        <taxon>Andropogoneae</taxon>
        <taxon>Sorghinae</taxon>
        <taxon>Sorghum</taxon>
    </lineage>
</organism>
<evidence type="ECO:0000313" key="3">
    <source>
        <dbReference type="EMBL" id="KAG0535705.1"/>
    </source>
</evidence>
<dbReference type="InterPro" id="IPR011676">
    <property type="entry name" value="DUF1618"/>
</dbReference>
<proteinExistence type="predicted"/>
<evidence type="ECO:0000259" key="2">
    <source>
        <dbReference type="Pfam" id="PF07762"/>
    </source>
</evidence>
<comment type="caution">
    <text evidence="3">The sequence shown here is derived from an EMBL/GenBank/DDBJ whole genome shotgun (WGS) entry which is preliminary data.</text>
</comment>
<evidence type="ECO:0000313" key="4">
    <source>
        <dbReference type="Proteomes" id="UP000807115"/>
    </source>
</evidence>
<accession>A0A921ULL0</accession>
<sequence>MLKVYVPRFDVTDNLKKFLVFGLGDSLVGCNCSFFLQAIKKESVRLRLRQQSRARCAPDLRCVQLPCQRQRGPGSLLSSPRPRRLRLRPEMPSPSEPPRSSWVILGAIPRVSAAAANPSIDLAAPPRISLLTIPKRIFPDKVTPHNYPKLLAADPSGLLLLHADQGRAKGPTIIDRPDHQSFCWLANVAGYFVLHANADSVADPSALALPEPELVMNAGHLGILASPDGSGYVVAELQTFLGDDHATLISFSSDVGEWVDKTVDYPLPARPLGTHGVVALHGRLWWVDLSWCLVACDPCSDKPVLAVVPLPPAKEIPYGQAAGVIHRYRAVRVSAGRLCFVDMYRNRDSRGGLQVSVWTLPDADSTEWALEHEASFTDIWEHHTYKAAGLPAKIPVLALIHPDDPAVVYFFLEDHLVGVDLRDRAVVACDLYHLVDPPRNLVSTRFVYAWQLPQPLSRSPPDFAKESTEDGPDDVAATLASSVNI</sequence>